<dbReference type="GO" id="GO:0005634">
    <property type="term" value="C:nucleus"/>
    <property type="evidence" value="ECO:0007669"/>
    <property type="project" value="UniProtKB-SubCell"/>
</dbReference>
<keyword evidence="5" id="KW-0597">Phosphoprotein</keyword>
<dbReference type="GO" id="GO:0005819">
    <property type="term" value="C:spindle"/>
    <property type="evidence" value="ECO:0007669"/>
    <property type="project" value="TreeGrafter"/>
</dbReference>
<proteinExistence type="inferred from homology"/>
<dbReference type="EMBL" id="CM018049">
    <property type="protein sequence ID" value="KAA8520526.1"/>
    <property type="molecule type" value="Genomic_DNA"/>
</dbReference>
<organism evidence="10 11">
    <name type="scientific">Nyssa sinensis</name>
    <dbReference type="NCBI Taxonomy" id="561372"/>
    <lineage>
        <taxon>Eukaryota</taxon>
        <taxon>Viridiplantae</taxon>
        <taxon>Streptophyta</taxon>
        <taxon>Embryophyta</taxon>
        <taxon>Tracheophyta</taxon>
        <taxon>Spermatophyta</taxon>
        <taxon>Magnoliopsida</taxon>
        <taxon>eudicotyledons</taxon>
        <taxon>Gunneridae</taxon>
        <taxon>Pentapetalae</taxon>
        <taxon>asterids</taxon>
        <taxon>Cornales</taxon>
        <taxon>Nyssaceae</taxon>
        <taxon>Nyssa</taxon>
    </lineage>
</organism>
<evidence type="ECO:0000256" key="8">
    <source>
        <dbReference type="ARBA" id="ARBA00023242"/>
    </source>
</evidence>
<sequence>MVSEALGAMDYSVEATESGVIDPSFLLEQIELQISKAKEEAFSRKDILDKVEKWFAACEEEFWLEDYNRDDNRYNAGRGTHLILKRAEKARALVNKIPAMVEALISKVMAWEKERGVEFSYDGGRLLSMLEQYSILKQEKELEHQRQRDQKKLQGQLIAEQEALFGSKRSPSKSGKKLSKTYTGGASYRRFSLGGVMLQTPNPEKIALSSRLVKNSSSAKQYTTKNLQNHHQGGSALSSGKKKYTDLPAKHHSKASNAHEIESPPNKTPRTMPIPMPTTPSTVSTAMQTAATPATPYVPRGDEGMEYSFEERRAGFILTKTYPKSALQD</sequence>
<dbReference type="InterPro" id="IPR007145">
    <property type="entry name" value="MAP65_Ase1_PRC1"/>
</dbReference>
<protein>
    <submittedName>
        <fullName evidence="10">Uncharacterized protein</fullName>
    </submittedName>
</protein>
<evidence type="ECO:0000256" key="1">
    <source>
        <dbReference type="ARBA" id="ARBA00004123"/>
    </source>
</evidence>
<dbReference type="GO" id="GO:0000226">
    <property type="term" value="P:microtubule cytoskeleton organization"/>
    <property type="evidence" value="ECO:0007669"/>
    <property type="project" value="InterPro"/>
</dbReference>
<feature type="region of interest" description="Disordered" evidence="9">
    <location>
        <begin position="217"/>
        <end position="303"/>
    </location>
</feature>
<dbReference type="PANTHER" id="PTHR19321">
    <property type="entry name" value="PROTEIN REGULATOR OF CYTOKINESIS 1 PRC1-RELATED"/>
    <property type="match status" value="1"/>
</dbReference>
<evidence type="ECO:0000256" key="4">
    <source>
        <dbReference type="ARBA" id="ARBA00022490"/>
    </source>
</evidence>
<dbReference type="OrthoDB" id="1720650at2759"/>
<gene>
    <name evidence="10" type="ORF">F0562_014782</name>
</gene>
<dbReference type="AlphaFoldDB" id="A0A5J4ZRZ5"/>
<evidence type="ECO:0000256" key="3">
    <source>
        <dbReference type="ARBA" id="ARBA00006187"/>
    </source>
</evidence>
<keyword evidence="11" id="KW-1185">Reference proteome</keyword>
<comment type="similarity">
    <text evidence="3">Belongs to the MAP65/ASE1 family.</text>
</comment>
<evidence type="ECO:0000256" key="6">
    <source>
        <dbReference type="ARBA" id="ARBA00022701"/>
    </source>
</evidence>
<keyword evidence="8" id="KW-0539">Nucleus</keyword>
<feature type="compositionally biased region" description="Polar residues" evidence="9">
    <location>
        <begin position="217"/>
        <end position="238"/>
    </location>
</feature>
<evidence type="ECO:0000256" key="7">
    <source>
        <dbReference type="ARBA" id="ARBA00023212"/>
    </source>
</evidence>
<evidence type="ECO:0000313" key="11">
    <source>
        <dbReference type="Proteomes" id="UP000325577"/>
    </source>
</evidence>
<dbReference type="GO" id="GO:0005874">
    <property type="term" value="C:microtubule"/>
    <property type="evidence" value="ECO:0007669"/>
    <property type="project" value="UniProtKB-KW"/>
</dbReference>
<evidence type="ECO:0000313" key="10">
    <source>
        <dbReference type="EMBL" id="KAA8520526.1"/>
    </source>
</evidence>
<name>A0A5J4ZRZ5_9ASTE</name>
<evidence type="ECO:0000256" key="5">
    <source>
        <dbReference type="ARBA" id="ARBA00022553"/>
    </source>
</evidence>
<accession>A0A5J4ZRZ5</accession>
<keyword evidence="7" id="KW-0206">Cytoskeleton</keyword>
<dbReference type="GO" id="GO:0008017">
    <property type="term" value="F:microtubule binding"/>
    <property type="evidence" value="ECO:0007669"/>
    <property type="project" value="InterPro"/>
</dbReference>
<comment type="subcellular location">
    <subcellularLocation>
        <location evidence="2">Cytoplasm</location>
        <location evidence="2">Cytoskeleton</location>
    </subcellularLocation>
    <subcellularLocation>
        <location evidence="1">Nucleus</location>
    </subcellularLocation>
</comment>
<dbReference type="Pfam" id="PF03999">
    <property type="entry name" value="MAP65_ASE1"/>
    <property type="match status" value="1"/>
</dbReference>
<dbReference type="Gene3D" id="1.20.58.1520">
    <property type="match status" value="1"/>
</dbReference>
<dbReference type="GO" id="GO:0005737">
    <property type="term" value="C:cytoplasm"/>
    <property type="evidence" value="ECO:0007669"/>
    <property type="project" value="TreeGrafter"/>
</dbReference>
<reference evidence="10 11" key="1">
    <citation type="submission" date="2019-09" db="EMBL/GenBank/DDBJ databases">
        <title>A chromosome-level genome assembly of the Chinese tupelo Nyssa sinensis.</title>
        <authorList>
            <person name="Yang X."/>
            <person name="Kang M."/>
            <person name="Yang Y."/>
            <person name="Xiong H."/>
            <person name="Wang M."/>
            <person name="Zhang Z."/>
            <person name="Wang Z."/>
            <person name="Wu H."/>
            <person name="Ma T."/>
            <person name="Liu J."/>
            <person name="Xi Z."/>
        </authorList>
    </citation>
    <scope>NUCLEOTIDE SEQUENCE [LARGE SCALE GENOMIC DNA]</scope>
    <source>
        <strain evidence="10">J267</strain>
        <tissue evidence="10">Leaf</tissue>
    </source>
</reference>
<feature type="compositionally biased region" description="Low complexity" evidence="9">
    <location>
        <begin position="279"/>
        <end position="295"/>
    </location>
</feature>
<dbReference type="FunFam" id="1.20.58.1520:FF:000002">
    <property type="entry name" value="65-kDa microtubule-associated protein 6"/>
    <property type="match status" value="1"/>
</dbReference>
<evidence type="ECO:0000256" key="2">
    <source>
        <dbReference type="ARBA" id="ARBA00004245"/>
    </source>
</evidence>
<dbReference type="PANTHER" id="PTHR19321:SF49">
    <property type="entry name" value="MICROTUBULE ASSOCIATED PROTEIN, MAP65_ASE1 FAMILY PROTEIN"/>
    <property type="match status" value="1"/>
</dbReference>
<keyword evidence="4" id="KW-0963">Cytoplasm</keyword>
<keyword evidence="6" id="KW-0493">Microtubule</keyword>
<evidence type="ECO:0000256" key="9">
    <source>
        <dbReference type="SAM" id="MobiDB-lite"/>
    </source>
</evidence>
<dbReference type="Proteomes" id="UP000325577">
    <property type="component" value="Linkage Group LG6"/>
</dbReference>